<dbReference type="Proteomes" id="UP001055712">
    <property type="component" value="Unassembled WGS sequence"/>
</dbReference>
<gene>
    <name evidence="3" type="ORF">D9Q98_007150</name>
</gene>
<evidence type="ECO:0000313" key="4">
    <source>
        <dbReference type="Proteomes" id="UP001055712"/>
    </source>
</evidence>
<evidence type="ECO:0000313" key="3">
    <source>
        <dbReference type="EMBL" id="KAI3427215.1"/>
    </source>
</evidence>
<dbReference type="OrthoDB" id="10619453at2759"/>
<reference evidence="3" key="2">
    <citation type="submission" date="2020-11" db="EMBL/GenBank/DDBJ databases">
        <authorList>
            <person name="Cecchin M."/>
            <person name="Marcolungo L."/>
            <person name="Rossato M."/>
            <person name="Girolomoni L."/>
            <person name="Cosentino E."/>
            <person name="Cuine S."/>
            <person name="Li-Beisson Y."/>
            <person name="Delledonne M."/>
            <person name="Ballottari M."/>
        </authorList>
    </citation>
    <scope>NUCLEOTIDE SEQUENCE</scope>
    <source>
        <strain evidence="3">211/11P</strain>
        <tissue evidence="3">Whole cell</tissue>
    </source>
</reference>
<protein>
    <recommendedName>
        <fullName evidence="2">DUF6891 domain-containing protein</fullName>
    </recommendedName>
</protein>
<dbReference type="Pfam" id="PF21831">
    <property type="entry name" value="DUF6891"/>
    <property type="match status" value="1"/>
</dbReference>
<comment type="caution">
    <text evidence="3">The sequence shown here is derived from an EMBL/GenBank/DDBJ whole genome shotgun (WGS) entry which is preliminary data.</text>
</comment>
<evidence type="ECO:0000259" key="2">
    <source>
        <dbReference type="Pfam" id="PF21831"/>
    </source>
</evidence>
<keyword evidence="4" id="KW-1185">Reference proteome</keyword>
<evidence type="ECO:0000256" key="1">
    <source>
        <dbReference type="SAM" id="MobiDB-lite"/>
    </source>
</evidence>
<feature type="compositionally biased region" description="Basic residues" evidence="1">
    <location>
        <begin position="1"/>
        <end position="11"/>
    </location>
</feature>
<dbReference type="EMBL" id="SIDB01000010">
    <property type="protein sequence ID" value="KAI3427215.1"/>
    <property type="molecule type" value="Genomic_DNA"/>
</dbReference>
<feature type="region of interest" description="Disordered" evidence="1">
    <location>
        <begin position="1"/>
        <end position="20"/>
    </location>
</feature>
<organism evidence="3 4">
    <name type="scientific">Chlorella vulgaris</name>
    <name type="common">Green alga</name>
    <dbReference type="NCBI Taxonomy" id="3077"/>
    <lineage>
        <taxon>Eukaryota</taxon>
        <taxon>Viridiplantae</taxon>
        <taxon>Chlorophyta</taxon>
        <taxon>core chlorophytes</taxon>
        <taxon>Trebouxiophyceae</taxon>
        <taxon>Chlorellales</taxon>
        <taxon>Chlorellaceae</taxon>
        <taxon>Chlorella clade</taxon>
        <taxon>Chlorella</taxon>
    </lineage>
</organism>
<accession>A0A9D4TJI6</accession>
<feature type="domain" description="DUF6891" evidence="2">
    <location>
        <begin position="35"/>
        <end position="89"/>
    </location>
</feature>
<reference evidence="3" key="1">
    <citation type="journal article" date="2019" name="Plant J.">
        <title>Chlorella vulgaris genome assembly and annotation reveals the molecular basis for metabolic acclimation to high light conditions.</title>
        <authorList>
            <person name="Cecchin M."/>
            <person name="Marcolungo L."/>
            <person name="Rossato M."/>
            <person name="Girolomoni L."/>
            <person name="Cosentino E."/>
            <person name="Cuine S."/>
            <person name="Li-Beisson Y."/>
            <person name="Delledonne M."/>
            <person name="Ballottari M."/>
        </authorList>
    </citation>
    <scope>NUCLEOTIDE SEQUENCE</scope>
    <source>
        <strain evidence="3">211/11P</strain>
    </source>
</reference>
<dbReference type="InterPro" id="IPR054186">
    <property type="entry name" value="DUF6891"/>
</dbReference>
<proteinExistence type="predicted"/>
<name>A0A9D4TJI6_CHLVU</name>
<dbReference type="AlphaFoldDB" id="A0A9D4TJI6"/>
<sequence length="291" mass="32411">MEQRSPSHRRQPAFSRVQGSAGRYDVGGGCREGLRLTAAFNELRSKHNILVEEDAACCGNCGHSYCEQLLYSDPEAVGFLFYHKRAKWDTTKQESRNSALLAGLSAETLGITFQLNVLGRPNAVAINQHHDLQSLLRHRWFQLDEVRAGLHPEALQEGLEIYEEYTYRGANNFKSRLHDHGWQPAPGDAEPYFDYADVMQGRDADGTAVRQGTAMVFLPCSPDTLWRGLSNAPQRNMPFFHPDRGVSDSMFRCGALDRPRQSVSGLQGRNTIAVPCRTAVPSASRPCMTSA</sequence>